<protein>
    <submittedName>
        <fullName evidence="2">Uncharacterized protein</fullName>
    </submittedName>
</protein>
<evidence type="ECO:0000313" key="2">
    <source>
        <dbReference type="EMBL" id="TSE07502.1"/>
    </source>
</evidence>
<reference evidence="2 3" key="1">
    <citation type="submission" date="2019-07" db="EMBL/GenBank/DDBJ databases">
        <title>The draft genome sequence of Aquimarina algiphila M91.</title>
        <authorList>
            <person name="Meng X."/>
        </authorList>
    </citation>
    <scope>NUCLEOTIDE SEQUENCE [LARGE SCALE GENOMIC DNA]</scope>
    <source>
        <strain evidence="2 3">M91</strain>
    </source>
</reference>
<comment type="caution">
    <text evidence="2">The sequence shown here is derived from an EMBL/GenBank/DDBJ whole genome shotgun (WGS) entry which is preliminary data.</text>
</comment>
<feature type="chain" id="PRO_5021753701" evidence="1">
    <location>
        <begin position="19"/>
        <end position="356"/>
    </location>
</feature>
<accession>A0A554VIL6</accession>
<dbReference type="EMBL" id="VLNR01000032">
    <property type="protein sequence ID" value="TSE07502.1"/>
    <property type="molecule type" value="Genomic_DNA"/>
</dbReference>
<sequence length="356" mass="40807">MKFKFFLILVLLTITSLATIISCTNETFDLFPDNIQKIDTESALFNSLKSISQNENDVAEPICVTFIYPFNVYLFNDDSEIEDSRIVNNNLEFVELLGNVENDTGGIGLSYPITTILADGSTFSIQDNEELKETIEKCIESEIINYCNRVLEEKNCVWKITSLTENSRYNSSLLDFYEDGTGIFYDNGNAYRTSWISLVLEEELHVNIHLEGDSEVSEDWNFDWKAIIIEEDTIELSNGDKKYRIKKECDVDNACDYVEFRECEIPNSEHTAAFVFDNYTDCILSFQENTTAVLSLSFYETQEQAEQEINRLNSSSYLNTTNPQIVFVNVKNEDTTESKIIRIVLFAEACNSPEEN</sequence>
<dbReference type="Proteomes" id="UP000318833">
    <property type="component" value="Unassembled WGS sequence"/>
</dbReference>
<dbReference type="OrthoDB" id="832379at2"/>
<proteinExistence type="predicted"/>
<name>A0A554VIL6_9FLAO</name>
<feature type="signal peptide" evidence="1">
    <location>
        <begin position="1"/>
        <end position="18"/>
    </location>
</feature>
<keyword evidence="3" id="KW-1185">Reference proteome</keyword>
<dbReference type="AlphaFoldDB" id="A0A554VIL6"/>
<gene>
    <name evidence="2" type="ORF">FOF46_15750</name>
</gene>
<dbReference type="PROSITE" id="PS51257">
    <property type="entry name" value="PROKAR_LIPOPROTEIN"/>
    <property type="match status" value="1"/>
</dbReference>
<evidence type="ECO:0000313" key="3">
    <source>
        <dbReference type="Proteomes" id="UP000318833"/>
    </source>
</evidence>
<keyword evidence="1" id="KW-0732">Signal</keyword>
<evidence type="ECO:0000256" key="1">
    <source>
        <dbReference type="SAM" id="SignalP"/>
    </source>
</evidence>
<organism evidence="2 3">
    <name type="scientific">Aquimarina algiphila</name>
    <dbReference type="NCBI Taxonomy" id="2047982"/>
    <lineage>
        <taxon>Bacteria</taxon>
        <taxon>Pseudomonadati</taxon>
        <taxon>Bacteroidota</taxon>
        <taxon>Flavobacteriia</taxon>
        <taxon>Flavobacteriales</taxon>
        <taxon>Flavobacteriaceae</taxon>
        <taxon>Aquimarina</taxon>
    </lineage>
</organism>